<evidence type="ECO:0000313" key="13">
    <source>
        <dbReference type="Proteomes" id="UP001228581"/>
    </source>
</evidence>
<evidence type="ECO:0000256" key="7">
    <source>
        <dbReference type="ARBA" id="ARBA00023237"/>
    </source>
</evidence>
<keyword evidence="13" id="KW-1185">Reference proteome</keyword>
<dbReference type="InterPro" id="IPR000531">
    <property type="entry name" value="Beta-barrel_TonB"/>
</dbReference>
<keyword evidence="2 8" id="KW-0813">Transport</keyword>
<gene>
    <name evidence="12" type="ORF">QNI19_13810</name>
</gene>
<feature type="domain" description="TonB-dependent receptor-like beta-barrel" evidence="10">
    <location>
        <begin position="367"/>
        <end position="936"/>
    </location>
</feature>
<dbReference type="SUPFAM" id="SSF49464">
    <property type="entry name" value="Carboxypeptidase regulatory domain-like"/>
    <property type="match status" value="1"/>
</dbReference>
<evidence type="ECO:0000256" key="6">
    <source>
        <dbReference type="ARBA" id="ARBA00023136"/>
    </source>
</evidence>
<dbReference type="PROSITE" id="PS52016">
    <property type="entry name" value="TONB_DEPENDENT_REC_3"/>
    <property type="match status" value="1"/>
</dbReference>
<evidence type="ECO:0000313" key="12">
    <source>
        <dbReference type="EMBL" id="MDJ1494013.1"/>
    </source>
</evidence>
<dbReference type="EMBL" id="JASJOT010000008">
    <property type="protein sequence ID" value="MDJ1494013.1"/>
    <property type="molecule type" value="Genomic_DNA"/>
</dbReference>
<dbReference type="InterPro" id="IPR037066">
    <property type="entry name" value="Plug_dom_sf"/>
</dbReference>
<dbReference type="InterPro" id="IPR023997">
    <property type="entry name" value="TonB-dep_OMP_SusC/RagA_CS"/>
</dbReference>
<keyword evidence="5 9" id="KW-0798">TonB box</keyword>
<comment type="subcellular location">
    <subcellularLocation>
        <location evidence="1 8">Cell outer membrane</location>
        <topology evidence="1 8">Multi-pass membrane protein</topology>
    </subcellularLocation>
</comment>
<keyword evidence="7 8" id="KW-0998">Cell outer membrane</keyword>
<keyword evidence="6 8" id="KW-0472">Membrane</keyword>
<evidence type="ECO:0000256" key="4">
    <source>
        <dbReference type="ARBA" id="ARBA00022692"/>
    </source>
</evidence>
<proteinExistence type="inferred from homology"/>
<dbReference type="InterPro" id="IPR012910">
    <property type="entry name" value="Plug_dom"/>
</dbReference>
<dbReference type="SUPFAM" id="SSF56935">
    <property type="entry name" value="Porins"/>
    <property type="match status" value="1"/>
</dbReference>
<comment type="caution">
    <text evidence="12">The sequence shown here is derived from an EMBL/GenBank/DDBJ whole genome shotgun (WGS) entry which is preliminary data.</text>
</comment>
<sequence>MSQNRAVSGTVKDSGGEGIPGASVLIKGTTTGTTTDSNGKFTLSAPDNAVLVVAFVGYEKVEVPVNNQSEINVTLQSSTTELAQVVVVGYGIQRKVDVTGATASVKGEELAKQPVLTATQAIQGKAAGVQIISSGQPGSSPVIRVRGTGTALAGTAALFVVDGVLTDDISNINTADIVSMDVLKDASATAIYGSRGANGVVIITTKKGSAGGIKVNYTTNIGMRSATNLVQMANAQEYANYVSAASGTSVTAGSLSTDWYDQILRNGWYQNHNLSLSGGSDKSTYFLSMGYFTDEGIIIDNKYKRFNIRSNTDFTLSDKVKVGVVSSYTNANTRDVNLGSAYNNAYRAAPTIAAMENGKYGNTSVYQNVGNPILDIKNNNQRDIDNRLQGSAYLEFKPVRSLTFRSSIGADLLSKNERVYNYQFNNDTSTFINPGGNQRNPNSNLNIISTRSFRWVWDNTLTFAQSFDKHSLTVLVGTTAEQYTMDWLSAYRKDVPADPSLWYINTGNANTSTNDGGGDKWARNSYLGRVNYNYNDRYLLTATVRADGSSRFPSSNRWALFPSVGAGWVISGENFMQTQQLFETLKLRASWGRVGNDRIPSDAFTVTVTPNLAYPYGGGIATPGSAITQIKDPNLKWEVTEEFDLGLDFALLKGRLTGEIGYYNKKSKDLLINVKVPSVTGDADGVVLTNAASIQNVGLEVALNWRGNITEEITYRVGGNLTLNNNKVIGLNGGQPILDGGIGGNQIYTTRTDNDQPVGSFYLLNVVGVFQNQGEIDNYKNSKGTVIQSSASPGDFKYQDTNDDGKIDDNDRVFAGSYQPKAYFGINGSLSYKGFDLSADIYGNVGNKVYNGKKAFRLGVFDNVEADMAYSRWTPANGSQTEPAANGGNLPASTYFLESGSFIRLNNVTLGYNLPATLTQKVKIASVRVFITAQNLYTYKKFSGFTPELPGDPTKAGIELNAYPTTRTIAGGLSVNF</sequence>
<dbReference type="InterPro" id="IPR023996">
    <property type="entry name" value="TonB-dep_OMP_SusC/RagA"/>
</dbReference>
<dbReference type="InterPro" id="IPR039426">
    <property type="entry name" value="TonB-dep_rcpt-like"/>
</dbReference>
<dbReference type="InterPro" id="IPR008969">
    <property type="entry name" value="CarboxyPept-like_regulatory"/>
</dbReference>
<dbReference type="Pfam" id="PF00593">
    <property type="entry name" value="TonB_dep_Rec_b-barrel"/>
    <property type="match status" value="1"/>
</dbReference>
<dbReference type="RefSeq" id="WP_314032647.1">
    <property type="nucleotide sequence ID" value="NZ_JASJOR010000010.1"/>
</dbReference>
<comment type="similarity">
    <text evidence="8 9">Belongs to the TonB-dependent receptor family.</text>
</comment>
<dbReference type="Gene3D" id="2.60.40.1120">
    <property type="entry name" value="Carboxypeptidase-like, regulatory domain"/>
    <property type="match status" value="1"/>
</dbReference>
<evidence type="ECO:0000256" key="1">
    <source>
        <dbReference type="ARBA" id="ARBA00004571"/>
    </source>
</evidence>
<evidence type="ECO:0000256" key="5">
    <source>
        <dbReference type="ARBA" id="ARBA00023077"/>
    </source>
</evidence>
<keyword evidence="12" id="KW-0675">Receptor</keyword>
<dbReference type="Pfam" id="PF07715">
    <property type="entry name" value="Plug"/>
    <property type="match status" value="1"/>
</dbReference>
<feature type="domain" description="TonB-dependent receptor plug" evidence="11">
    <location>
        <begin position="95"/>
        <end position="200"/>
    </location>
</feature>
<dbReference type="NCBIfam" id="TIGR04057">
    <property type="entry name" value="SusC_RagA_signa"/>
    <property type="match status" value="1"/>
</dbReference>
<name>A0ABT7CJU5_9BACT</name>
<keyword evidence="3 8" id="KW-1134">Transmembrane beta strand</keyword>
<dbReference type="NCBIfam" id="TIGR04056">
    <property type="entry name" value="OMP_RagA_SusC"/>
    <property type="match status" value="1"/>
</dbReference>
<organism evidence="12 13">
    <name type="scientific">Xanthocytophaga flava</name>
    <dbReference type="NCBI Taxonomy" id="3048013"/>
    <lineage>
        <taxon>Bacteria</taxon>
        <taxon>Pseudomonadati</taxon>
        <taxon>Bacteroidota</taxon>
        <taxon>Cytophagia</taxon>
        <taxon>Cytophagales</taxon>
        <taxon>Rhodocytophagaceae</taxon>
        <taxon>Xanthocytophaga</taxon>
    </lineage>
</organism>
<reference evidence="12 13" key="1">
    <citation type="submission" date="2023-05" db="EMBL/GenBank/DDBJ databases">
        <authorList>
            <person name="Zhang X."/>
        </authorList>
    </citation>
    <scope>NUCLEOTIDE SEQUENCE [LARGE SCALE GENOMIC DNA]</scope>
    <source>
        <strain evidence="12 13">DM2B3-1</strain>
    </source>
</reference>
<dbReference type="Proteomes" id="UP001228581">
    <property type="component" value="Unassembled WGS sequence"/>
</dbReference>
<evidence type="ECO:0000259" key="10">
    <source>
        <dbReference type="Pfam" id="PF00593"/>
    </source>
</evidence>
<protein>
    <submittedName>
        <fullName evidence="12">TonB-dependent receptor</fullName>
    </submittedName>
</protein>
<keyword evidence="4 8" id="KW-0812">Transmembrane</keyword>
<dbReference type="Gene3D" id="2.40.170.20">
    <property type="entry name" value="TonB-dependent receptor, beta-barrel domain"/>
    <property type="match status" value="1"/>
</dbReference>
<evidence type="ECO:0000259" key="11">
    <source>
        <dbReference type="Pfam" id="PF07715"/>
    </source>
</evidence>
<dbReference type="Gene3D" id="2.170.130.10">
    <property type="entry name" value="TonB-dependent receptor, plug domain"/>
    <property type="match status" value="1"/>
</dbReference>
<evidence type="ECO:0000256" key="3">
    <source>
        <dbReference type="ARBA" id="ARBA00022452"/>
    </source>
</evidence>
<dbReference type="InterPro" id="IPR036942">
    <property type="entry name" value="Beta-barrel_TonB_sf"/>
</dbReference>
<evidence type="ECO:0000256" key="2">
    <source>
        <dbReference type="ARBA" id="ARBA00022448"/>
    </source>
</evidence>
<accession>A0ABT7CJU5</accession>
<dbReference type="Pfam" id="PF13715">
    <property type="entry name" value="CarbopepD_reg_2"/>
    <property type="match status" value="1"/>
</dbReference>
<evidence type="ECO:0000256" key="9">
    <source>
        <dbReference type="RuleBase" id="RU003357"/>
    </source>
</evidence>
<evidence type="ECO:0000256" key="8">
    <source>
        <dbReference type="PROSITE-ProRule" id="PRU01360"/>
    </source>
</evidence>